<accession>A0A2J0YYS4</accession>
<reference evidence="1 2" key="1">
    <citation type="submission" date="2017-06" db="EMBL/GenBank/DDBJ databases">
        <title>Ensifer strains isolated from leguminous trees and herbs display diverse denitrification phenotypes with some acting as strong N2O sinks.</title>
        <authorList>
            <person name="Woliy K."/>
            <person name="Mania D."/>
            <person name="Bakken L.R."/>
            <person name="Frostegard A."/>
        </authorList>
    </citation>
    <scope>NUCLEOTIDE SEQUENCE [LARGE SCALE GENOMIC DNA]</scope>
    <source>
        <strain evidence="1 2">AC50a</strain>
    </source>
</reference>
<evidence type="ECO:0000313" key="1">
    <source>
        <dbReference type="EMBL" id="PJR13422.1"/>
    </source>
</evidence>
<gene>
    <name evidence="1" type="ORF">CEJ86_22035</name>
</gene>
<dbReference type="AlphaFoldDB" id="A0A2J0YYS4"/>
<sequence>MWPVSRPVASYGASKRCDMGSLDREIAQQKHDSAGRWALYNGTVFCSPTAKMDLLYDQLAAQGIASEGMTWRLLILEWKYDLTVLSINLRDWMRSVDQRFDRSRKRP</sequence>
<organism evidence="1 2">
    <name type="scientific">Rhizobium meliloti</name>
    <name type="common">Ensifer meliloti</name>
    <name type="synonym">Sinorhizobium meliloti</name>
    <dbReference type="NCBI Taxonomy" id="382"/>
    <lineage>
        <taxon>Bacteria</taxon>
        <taxon>Pseudomonadati</taxon>
        <taxon>Pseudomonadota</taxon>
        <taxon>Alphaproteobacteria</taxon>
        <taxon>Hyphomicrobiales</taxon>
        <taxon>Rhizobiaceae</taxon>
        <taxon>Sinorhizobium/Ensifer group</taxon>
        <taxon>Sinorhizobium</taxon>
    </lineage>
</organism>
<protein>
    <submittedName>
        <fullName evidence="1">Uncharacterized protein</fullName>
    </submittedName>
</protein>
<name>A0A2J0YYS4_RHIML</name>
<proteinExistence type="predicted"/>
<comment type="caution">
    <text evidence="1">The sequence shown here is derived from an EMBL/GenBank/DDBJ whole genome shotgun (WGS) entry which is preliminary data.</text>
</comment>
<dbReference type="Proteomes" id="UP000231987">
    <property type="component" value="Unassembled WGS sequence"/>
</dbReference>
<evidence type="ECO:0000313" key="2">
    <source>
        <dbReference type="Proteomes" id="UP000231987"/>
    </source>
</evidence>
<dbReference type="EMBL" id="NJGD01000010">
    <property type="protein sequence ID" value="PJR13422.1"/>
    <property type="molecule type" value="Genomic_DNA"/>
</dbReference>